<dbReference type="InterPro" id="IPR032479">
    <property type="entry name" value="DUF5058"/>
</dbReference>
<feature type="transmembrane region" description="Helical" evidence="1">
    <location>
        <begin position="192"/>
        <end position="212"/>
    </location>
</feature>
<evidence type="ECO:0000313" key="2">
    <source>
        <dbReference type="EMBL" id="AII08227.1"/>
    </source>
</evidence>
<name>A0A076ESJ2_RHOOP</name>
<keyword evidence="1" id="KW-0812">Transmembrane</keyword>
<dbReference type="EMBL" id="CP008947">
    <property type="protein sequence ID" value="AII08227.1"/>
    <property type="molecule type" value="Genomic_DNA"/>
</dbReference>
<gene>
    <name evidence="2" type="ORF">EP51_27830</name>
</gene>
<feature type="transmembrane region" description="Helical" evidence="1">
    <location>
        <begin position="64"/>
        <end position="86"/>
    </location>
</feature>
<feature type="transmembrane region" description="Helical" evidence="1">
    <location>
        <begin position="128"/>
        <end position="154"/>
    </location>
</feature>
<dbReference type="AlphaFoldDB" id="A0A076ESJ2"/>
<feature type="transmembrane region" description="Helical" evidence="1">
    <location>
        <begin position="166"/>
        <end position="186"/>
    </location>
</feature>
<keyword evidence="1" id="KW-0472">Membrane</keyword>
<accession>A0A076ESJ2</accession>
<proteinExistence type="predicted"/>
<feature type="transmembrane region" description="Helical" evidence="1">
    <location>
        <begin position="224"/>
        <end position="241"/>
    </location>
</feature>
<sequence length="242" mass="24928">MNVTASGTSTNIMAVANSPVLWVAVAGIFVVIVVQSAIYMTAVRKVAPVADMSPEDMKVSFRSGAVSAIGPSLAVCLVAIALLALFGTPAVLARIGLIGSAAYDVSAASIAADSMGAKLGADTYTQNVFVVAFFAMSIGGVMWMLSALILTPLLKRGDAKIRTVNPALMAVVPSAALIGAFASLGFQELTKSSYHIVAFAASAVAMGICLFVARTFGKSWLREWGLGISILVALTVTYLVTS</sequence>
<dbReference type="Pfam" id="PF16481">
    <property type="entry name" value="DUF5058"/>
    <property type="match status" value="1"/>
</dbReference>
<evidence type="ECO:0000313" key="3">
    <source>
        <dbReference type="Proteomes" id="UP000028488"/>
    </source>
</evidence>
<evidence type="ECO:0000256" key="1">
    <source>
        <dbReference type="SAM" id="Phobius"/>
    </source>
</evidence>
<dbReference type="eggNOG" id="ENOG502ZA1I">
    <property type="taxonomic scope" value="Bacteria"/>
</dbReference>
<protein>
    <submittedName>
        <fullName evidence="2">Membrane protein</fullName>
    </submittedName>
</protein>
<feature type="transmembrane region" description="Helical" evidence="1">
    <location>
        <begin position="20"/>
        <end position="43"/>
    </location>
</feature>
<dbReference type="Proteomes" id="UP000028488">
    <property type="component" value="Chromosome"/>
</dbReference>
<reference evidence="2 3" key="1">
    <citation type="submission" date="2014-07" db="EMBL/GenBank/DDBJ databases">
        <title>Genome Sequence of Rhodococcus opacus Strain R7, a Biodegrader of Mono- and Polycyclic Aromatic Hydrocarbons.</title>
        <authorList>
            <person name="Di Gennaro P."/>
            <person name="Zampolli J."/>
            <person name="Presti I."/>
            <person name="Cappelletti M."/>
            <person name="D'Ursi P."/>
            <person name="Orro A."/>
            <person name="Mezzelani A."/>
            <person name="Milanesi L."/>
        </authorList>
    </citation>
    <scope>NUCLEOTIDE SEQUENCE [LARGE SCALE GENOMIC DNA]</scope>
    <source>
        <strain evidence="2 3">R7</strain>
    </source>
</reference>
<keyword evidence="1" id="KW-1133">Transmembrane helix</keyword>
<organism evidence="2 3">
    <name type="scientific">Rhodococcus opacus</name>
    <name type="common">Nocardia opaca</name>
    <dbReference type="NCBI Taxonomy" id="37919"/>
    <lineage>
        <taxon>Bacteria</taxon>
        <taxon>Bacillati</taxon>
        <taxon>Actinomycetota</taxon>
        <taxon>Actinomycetes</taxon>
        <taxon>Mycobacteriales</taxon>
        <taxon>Nocardiaceae</taxon>
        <taxon>Rhodococcus</taxon>
    </lineage>
</organism>